<evidence type="ECO:0000313" key="1">
    <source>
        <dbReference type="EMBL" id="GBQ86490.1"/>
    </source>
</evidence>
<keyword evidence="2" id="KW-1185">Reference proteome</keyword>
<dbReference type="InterPro" id="IPR021109">
    <property type="entry name" value="Peptidase_aspartic_dom_sf"/>
</dbReference>
<comment type="caution">
    <text evidence="1">The sequence shown here is derived from an EMBL/GenBank/DDBJ whole genome shotgun (WGS) entry which is preliminary data.</text>
</comment>
<evidence type="ECO:0008006" key="3">
    <source>
        <dbReference type="Google" id="ProtNLM"/>
    </source>
</evidence>
<dbReference type="Pfam" id="PF13975">
    <property type="entry name" value="gag-asp_proteas"/>
    <property type="match status" value="1"/>
</dbReference>
<evidence type="ECO:0000313" key="2">
    <source>
        <dbReference type="Proteomes" id="UP001062776"/>
    </source>
</evidence>
<dbReference type="Proteomes" id="UP001062776">
    <property type="component" value="Unassembled WGS sequence"/>
</dbReference>
<dbReference type="EMBL" id="BAPV01000005">
    <property type="protein sequence ID" value="GBQ86490.1"/>
    <property type="molecule type" value="Genomic_DNA"/>
</dbReference>
<dbReference type="Pfam" id="PF13650">
    <property type="entry name" value="Asp_protease_2"/>
    <property type="match status" value="1"/>
</dbReference>
<dbReference type="CDD" id="cd05483">
    <property type="entry name" value="retropepsin_like_bacteria"/>
    <property type="match status" value="1"/>
</dbReference>
<organism evidence="1 2">
    <name type="scientific">Asaia krungthepensis NRIC 0535</name>
    <dbReference type="NCBI Taxonomy" id="1307925"/>
    <lineage>
        <taxon>Bacteria</taxon>
        <taxon>Pseudomonadati</taxon>
        <taxon>Pseudomonadota</taxon>
        <taxon>Alphaproteobacteria</taxon>
        <taxon>Acetobacterales</taxon>
        <taxon>Acetobacteraceae</taxon>
        <taxon>Asaia</taxon>
    </lineage>
</organism>
<name>A0ABQ0Q134_9PROT</name>
<proteinExistence type="predicted"/>
<sequence>MPVAIENWQDKSLMAGKKQHAPTGKRRIWFAGLAVLGMLAGCDDQPPLQPGQCEIQTFGRMHLWSLQNIPVVQTKIDGKPVLFMVDTGAFNSVLFKNNAKSLNLTYTGATAHTRGVRGDEMQSIVKVDKLDLGTGSTTDHVFMLTESPGPQVKAPLPPIVGLLGAEFLLAYDLVIDMPHHAMYLLDMRRCPYVTPMWKGTVHAVPIEDDRDDNKIRMNFTIDNSKPIPAILDTGAYGITIPYHLAHRKIGITRDDLKKDRFTTDVHGIGDDDVTSYIHEFSKLDLGDFEITNVKVEIDDADNIDYALFGARFLHSARIWLTTKNKLYVQHISEMQDAPPIPMAK</sequence>
<dbReference type="SUPFAM" id="SSF50630">
    <property type="entry name" value="Acid proteases"/>
    <property type="match status" value="2"/>
</dbReference>
<gene>
    <name evidence="1" type="ORF">AA0535_1034</name>
</gene>
<protein>
    <recommendedName>
        <fullName evidence="3">Peptidase A2 domain-containing protein</fullName>
    </recommendedName>
</protein>
<reference evidence="1" key="1">
    <citation type="submission" date="2013-04" db="EMBL/GenBank/DDBJ databases">
        <title>The genome sequencing project of 58 acetic acid bacteria.</title>
        <authorList>
            <person name="Okamoto-Kainuma A."/>
            <person name="Ishikawa M."/>
            <person name="Umino S."/>
            <person name="Koizumi Y."/>
            <person name="Shiwa Y."/>
            <person name="Yoshikawa H."/>
            <person name="Matsutani M."/>
            <person name="Matsushita K."/>
        </authorList>
    </citation>
    <scope>NUCLEOTIDE SEQUENCE</scope>
    <source>
        <strain evidence="1">NRIC 0535</strain>
    </source>
</reference>
<accession>A0ABQ0Q134</accession>
<dbReference type="Gene3D" id="2.40.70.10">
    <property type="entry name" value="Acid Proteases"/>
    <property type="match status" value="2"/>
</dbReference>
<dbReference type="InterPro" id="IPR034122">
    <property type="entry name" value="Retropepsin-like_bacterial"/>
</dbReference>